<keyword evidence="3" id="KW-1185">Reference proteome</keyword>
<feature type="compositionally biased region" description="Gly residues" evidence="1">
    <location>
        <begin position="24"/>
        <end position="33"/>
    </location>
</feature>
<feature type="region of interest" description="Disordered" evidence="1">
    <location>
        <begin position="1"/>
        <end position="50"/>
    </location>
</feature>
<sequence length="50" mass="5047">MSLGFPGGSSPEILRGKPRNPGGNRLGIPGGTRHGIVGKVRGGGYSTCCH</sequence>
<proteinExistence type="predicted"/>
<comment type="caution">
    <text evidence="2">The sequence shown here is derived from an EMBL/GenBank/DDBJ whole genome shotgun (WGS) entry which is preliminary data.</text>
</comment>
<organism evidence="2 3">
    <name type="scientific">Prunus yedoensis var. nudiflora</name>
    <dbReference type="NCBI Taxonomy" id="2094558"/>
    <lineage>
        <taxon>Eukaryota</taxon>
        <taxon>Viridiplantae</taxon>
        <taxon>Streptophyta</taxon>
        <taxon>Embryophyta</taxon>
        <taxon>Tracheophyta</taxon>
        <taxon>Spermatophyta</taxon>
        <taxon>Magnoliopsida</taxon>
        <taxon>eudicotyledons</taxon>
        <taxon>Gunneridae</taxon>
        <taxon>Pentapetalae</taxon>
        <taxon>rosids</taxon>
        <taxon>fabids</taxon>
        <taxon>Rosales</taxon>
        <taxon>Rosaceae</taxon>
        <taxon>Amygdaloideae</taxon>
        <taxon>Amygdaleae</taxon>
        <taxon>Prunus</taxon>
    </lineage>
</organism>
<name>A0A314UBY0_PRUYE</name>
<dbReference type="AlphaFoldDB" id="A0A314UBY0"/>
<accession>A0A314UBY0</accession>
<gene>
    <name evidence="2" type="ORF">Pyn_32237</name>
</gene>
<feature type="compositionally biased region" description="Gly residues" evidence="1">
    <location>
        <begin position="40"/>
        <end position="50"/>
    </location>
</feature>
<reference evidence="2 3" key="1">
    <citation type="submission" date="2018-02" db="EMBL/GenBank/DDBJ databases">
        <title>Draft genome of wild Prunus yedoensis var. nudiflora.</title>
        <authorList>
            <person name="Baek S."/>
            <person name="Kim J.-H."/>
            <person name="Choi K."/>
            <person name="Kim G.-B."/>
            <person name="Cho A."/>
            <person name="Jang H."/>
            <person name="Shin C.-H."/>
            <person name="Yu H.-J."/>
            <person name="Mun J.-H."/>
        </authorList>
    </citation>
    <scope>NUCLEOTIDE SEQUENCE [LARGE SCALE GENOMIC DNA]</scope>
    <source>
        <strain evidence="3">cv. Jeju island</strain>
        <tissue evidence="2">Leaf</tissue>
    </source>
</reference>
<dbReference type="EMBL" id="PJQY01003729">
    <property type="protein sequence ID" value="PQM34933.1"/>
    <property type="molecule type" value="Genomic_DNA"/>
</dbReference>
<evidence type="ECO:0000313" key="3">
    <source>
        <dbReference type="Proteomes" id="UP000250321"/>
    </source>
</evidence>
<evidence type="ECO:0000256" key="1">
    <source>
        <dbReference type="SAM" id="MobiDB-lite"/>
    </source>
</evidence>
<protein>
    <submittedName>
        <fullName evidence="2">Uncharacterized protein</fullName>
    </submittedName>
</protein>
<evidence type="ECO:0000313" key="2">
    <source>
        <dbReference type="EMBL" id="PQM34933.1"/>
    </source>
</evidence>
<dbReference type="Proteomes" id="UP000250321">
    <property type="component" value="Unassembled WGS sequence"/>
</dbReference>